<dbReference type="Gene3D" id="3.40.50.300">
    <property type="entry name" value="P-loop containing nucleotide triphosphate hydrolases"/>
    <property type="match status" value="1"/>
</dbReference>
<keyword evidence="3" id="KW-1185">Reference proteome</keyword>
<dbReference type="GO" id="GO:0005525">
    <property type="term" value="F:GTP binding"/>
    <property type="evidence" value="ECO:0007669"/>
    <property type="project" value="InterPro"/>
</dbReference>
<dbReference type="AlphaFoldDB" id="A0A975BA07"/>
<dbReference type="EMBL" id="CP061799">
    <property type="protein sequence ID" value="QTA81290.1"/>
    <property type="molecule type" value="Genomic_DNA"/>
</dbReference>
<sequence length="234" mass="26911">MWWLAIPPAVAVGAYVVKKIFEDEEENYTHTTVNYTHLESNFQKLEKILFNNSGIKKIAIIGQPGAGKSAMLSGMTDNQCIPRPVIGQKTDATFWHIRPVSNFFNSYQNFKFVDAPGYDTYLHPVGSYLKYFPFTGFDFILLVIKDKIHASDEEIFSKLKQSFGSSISKKIAIVRSFSDHLSDEDKLLIKNDFDKKFELADKNIKLFFLSNRYKYGINEIKSEIQFRNYNKKGG</sequence>
<dbReference type="InterPro" id="IPR027417">
    <property type="entry name" value="P-loop_NTPase"/>
</dbReference>
<dbReference type="CDD" id="cd00882">
    <property type="entry name" value="Ras_like_GTPase"/>
    <property type="match status" value="1"/>
</dbReference>
<evidence type="ECO:0000259" key="1">
    <source>
        <dbReference type="Pfam" id="PF01926"/>
    </source>
</evidence>
<reference evidence="2" key="1">
    <citation type="journal article" date="2021" name="Microb. Physiol.">
        <title>Proteogenomic Insights into the Physiology of Marine, Sulfate-Reducing, Filamentous Desulfonema limicola and Desulfonema magnum.</title>
        <authorList>
            <person name="Schnaars V."/>
            <person name="Wohlbrand L."/>
            <person name="Scheve S."/>
            <person name="Hinrichs C."/>
            <person name="Reinhardt R."/>
            <person name="Rabus R."/>
        </authorList>
    </citation>
    <scope>NUCLEOTIDE SEQUENCE</scope>
    <source>
        <strain evidence="2">5ac10</strain>
    </source>
</reference>
<dbReference type="RefSeq" id="WP_207687347.1">
    <property type="nucleotide sequence ID" value="NZ_CP061799.1"/>
</dbReference>
<dbReference type="Proteomes" id="UP000663720">
    <property type="component" value="Chromosome"/>
</dbReference>
<dbReference type="KEGG" id="dli:dnl_36220"/>
<evidence type="ECO:0000313" key="3">
    <source>
        <dbReference type="Proteomes" id="UP000663720"/>
    </source>
</evidence>
<dbReference type="InterPro" id="IPR006073">
    <property type="entry name" value="GTP-bd"/>
</dbReference>
<dbReference type="SUPFAM" id="SSF52540">
    <property type="entry name" value="P-loop containing nucleoside triphosphate hydrolases"/>
    <property type="match status" value="1"/>
</dbReference>
<accession>A0A975BA07</accession>
<evidence type="ECO:0000313" key="2">
    <source>
        <dbReference type="EMBL" id="QTA81290.1"/>
    </source>
</evidence>
<dbReference type="Pfam" id="PF01926">
    <property type="entry name" value="MMR_HSR1"/>
    <property type="match status" value="1"/>
</dbReference>
<feature type="domain" description="G" evidence="1">
    <location>
        <begin position="57"/>
        <end position="161"/>
    </location>
</feature>
<protein>
    <submittedName>
        <fullName evidence="2">GTP binding domain-containing protein</fullName>
    </submittedName>
</protein>
<name>A0A975BA07_9BACT</name>
<proteinExistence type="predicted"/>
<gene>
    <name evidence="2" type="ORF">dnl_36220</name>
</gene>
<organism evidence="2 3">
    <name type="scientific">Desulfonema limicola</name>
    <dbReference type="NCBI Taxonomy" id="45656"/>
    <lineage>
        <taxon>Bacteria</taxon>
        <taxon>Pseudomonadati</taxon>
        <taxon>Thermodesulfobacteriota</taxon>
        <taxon>Desulfobacteria</taxon>
        <taxon>Desulfobacterales</taxon>
        <taxon>Desulfococcaceae</taxon>
        <taxon>Desulfonema</taxon>
    </lineage>
</organism>